<sequence length="97" mass="10935">MDDIKNKVNIDDKLFLNSYNVDTASHLAIKDTAVCLDCNEKICTFICPAHVYEWKDGHLTVDYEGCLECGACRIGCSHDNIDWTYPRGGFGIQFRLG</sequence>
<keyword evidence="7" id="KW-0408">Iron</keyword>
<dbReference type="SUPFAM" id="SSF54862">
    <property type="entry name" value="4Fe-4S ferredoxins"/>
    <property type="match status" value="1"/>
</dbReference>
<feature type="domain" description="4Fe-4S ferredoxin-type" evidence="10">
    <location>
        <begin position="57"/>
        <end position="86"/>
    </location>
</feature>
<evidence type="ECO:0000256" key="1">
    <source>
        <dbReference type="ARBA" id="ARBA00003208"/>
    </source>
</evidence>
<dbReference type="PIRSF" id="PIRSF036548">
    <property type="entry name" value="Fdx_FixX"/>
    <property type="match status" value="1"/>
</dbReference>
<keyword evidence="12" id="KW-1185">Reference proteome</keyword>
<accession>A0ABV4BSP4</accession>
<evidence type="ECO:0000256" key="5">
    <source>
        <dbReference type="ARBA" id="ARBA00022723"/>
    </source>
</evidence>
<dbReference type="PANTHER" id="PTHR43082">
    <property type="entry name" value="FERREDOXIN-LIKE"/>
    <property type="match status" value="1"/>
</dbReference>
<proteinExistence type="predicted"/>
<dbReference type="PANTHER" id="PTHR43082:SF3">
    <property type="entry name" value="FERREDOXIN-LIKE PROTEIN YDIT"/>
    <property type="match status" value="1"/>
</dbReference>
<keyword evidence="5" id="KW-0479">Metal-binding</keyword>
<evidence type="ECO:0000256" key="3">
    <source>
        <dbReference type="ARBA" id="ARBA00020378"/>
    </source>
</evidence>
<dbReference type="Gene3D" id="3.30.70.20">
    <property type="match status" value="1"/>
</dbReference>
<evidence type="ECO:0000256" key="4">
    <source>
        <dbReference type="ARBA" id="ARBA00022448"/>
    </source>
</evidence>
<dbReference type="InterPro" id="IPR017896">
    <property type="entry name" value="4Fe4S_Fe-S-bd"/>
</dbReference>
<gene>
    <name evidence="11" type="ORF">AB8U03_13805</name>
</gene>
<keyword evidence="9" id="KW-0535">Nitrogen fixation</keyword>
<reference evidence="11 12" key="1">
    <citation type="submission" date="2024-08" db="EMBL/GenBank/DDBJ databases">
        <title>Clostridium lapicellarii sp. nov., and Clostridium renhuaiense sp. nov., two species isolated from the mud in a fermentation cellar used for producing sauce-flavour Chinese liquors.</title>
        <authorList>
            <person name="Yang F."/>
            <person name="Wang H."/>
            <person name="Chen L.Q."/>
            <person name="Zhou N."/>
            <person name="Lu J.J."/>
            <person name="Pu X.X."/>
            <person name="Wan B."/>
            <person name="Wang L."/>
            <person name="Liu S.J."/>
        </authorList>
    </citation>
    <scope>NUCLEOTIDE SEQUENCE [LARGE SCALE GENOMIC DNA]</scope>
    <source>
        <strain evidence="11 12">MT-5</strain>
    </source>
</reference>
<evidence type="ECO:0000313" key="12">
    <source>
        <dbReference type="Proteomes" id="UP001564657"/>
    </source>
</evidence>
<dbReference type="EMBL" id="JBGEWD010000015">
    <property type="protein sequence ID" value="MEY8001252.1"/>
    <property type="molecule type" value="Genomic_DNA"/>
</dbReference>
<dbReference type="PROSITE" id="PS51379">
    <property type="entry name" value="4FE4S_FER_2"/>
    <property type="match status" value="1"/>
</dbReference>
<organism evidence="11 12">
    <name type="scientific">Clostridium moutaii</name>
    <dbReference type="NCBI Taxonomy" id="3240932"/>
    <lineage>
        <taxon>Bacteria</taxon>
        <taxon>Bacillati</taxon>
        <taxon>Bacillota</taxon>
        <taxon>Clostridia</taxon>
        <taxon>Eubacteriales</taxon>
        <taxon>Clostridiaceae</taxon>
        <taxon>Clostridium</taxon>
    </lineage>
</organism>
<evidence type="ECO:0000256" key="8">
    <source>
        <dbReference type="ARBA" id="ARBA00023014"/>
    </source>
</evidence>
<dbReference type="RefSeq" id="WP_369705178.1">
    <property type="nucleotide sequence ID" value="NZ_JBGEWD010000015.1"/>
</dbReference>
<dbReference type="InterPro" id="IPR012206">
    <property type="entry name" value="Fd_FixX"/>
</dbReference>
<name>A0ABV4BSP4_9CLOT</name>
<comment type="function">
    <text evidence="1">Could be a 3Fe-4S cluster-containing protein.</text>
</comment>
<evidence type="ECO:0000256" key="7">
    <source>
        <dbReference type="ARBA" id="ARBA00023004"/>
    </source>
</evidence>
<comment type="caution">
    <text evidence="11">The sequence shown here is derived from an EMBL/GenBank/DDBJ whole genome shotgun (WGS) entry which is preliminary data.</text>
</comment>
<evidence type="ECO:0000259" key="10">
    <source>
        <dbReference type="PROSITE" id="PS51379"/>
    </source>
</evidence>
<dbReference type="Proteomes" id="UP001564657">
    <property type="component" value="Unassembled WGS sequence"/>
</dbReference>
<dbReference type="InterPro" id="IPR007859">
    <property type="entry name" value="ETF-QO/FixX_C"/>
</dbReference>
<evidence type="ECO:0000256" key="2">
    <source>
        <dbReference type="ARBA" id="ARBA00009192"/>
    </source>
</evidence>
<protein>
    <recommendedName>
        <fullName evidence="3">Ferredoxin-like protein</fullName>
    </recommendedName>
</protein>
<keyword evidence="4" id="KW-0813">Transport</keyword>
<evidence type="ECO:0000313" key="11">
    <source>
        <dbReference type="EMBL" id="MEY8001252.1"/>
    </source>
</evidence>
<keyword evidence="8" id="KW-0411">Iron-sulfur</keyword>
<keyword evidence="6" id="KW-0249">Electron transport</keyword>
<comment type="similarity">
    <text evidence="2">To ferredoxins from P.putida and C.tartarivorum, ferredoxin I from A.vinelandii, ferredoxin II from D.desulfuricans.</text>
</comment>
<dbReference type="Pfam" id="PF05187">
    <property type="entry name" value="Fer4_ETF_QO"/>
    <property type="match status" value="1"/>
</dbReference>
<evidence type="ECO:0000256" key="6">
    <source>
        <dbReference type="ARBA" id="ARBA00022982"/>
    </source>
</evidence>
<evidence type="ECO:0000256" key="9">
    <source>
        <dbReference type="ARBA" id="ARBA00023231"/>
    </source>
</evidence>